<feature type="region of interest" description="Disordered" evidence="1">
    <location>
        <begin position="57"/>
        <end position="82"/>
    </location>
</feature>
<accession>A0A090RZI8</accession>
<evidence type="ECO:0000256" key="1">
    <source>
        <dbReference type="SAM" id="MobiDB-lite"/>
    </source>
</evidence>
<organism evidence="2 3">
    <name type="scientific">Vibrio maritimus</name>
    <dbReference type="NCBI Taxonomy" id="990268"/>
    <lineage>
        <taxon>Bacteria</taxon>
        <taxon>Pseudomonadati</taxon>
        <taxon>Pseudomonadota</taxon>
        <taxon>Gammaproteobacteria</taxon>
        <taxon>Vibrionales</taxon>
        <taxon>Vibrionaceae</taxon>
        <taxon>Vibrio</taxon>
    </lineage>
</organism>
<gene>
    <name evidence="2" type="ORF">JCM19235_3713</name>
</gene>
<evidence type="ECO:0000313" key="3">
    <source>
        <dbReference type="Proteomes" id="UP000029228"/>
    </source>
</evidence>
<dbReference type="EMBL" id="BBMR01000006">
    <property type="protein sequence ID" value="GAL20711.1"/>
    <property type="molecule type" value="Genomic_DNA"/>
</dbReference>
<dbReference type="AlphaFoldDB" id="A0A090RZI8"/>
<protein>
    <submittedName>
        <fullName evidence="2">Uncharacterized protein</fullName>
    </submittedName>
</protein>
<comment type="caution">
    <text evidence="2">The sequence shown here is derived from an EMBL/GenBank/DDBJ whole genome shotgun (WGS) entry which is preliminary data.</text>
</comment>
<dbReference type="Proteomes" id="UP000029228">
    <property type="component" value="Unassembled WGS sequence"/>
</dbReference>
<name>A0A090RZI8_9VIBR</name>
<sequence length="82" mass="9333">MNTIELCEVANGYRPTNQTMVAVSSEQSKRNLTHDRCDDLVKELYFSRFIKSITITRPEKTEEPVPTPLPAKPLPHPVVQPQ</sequence>
<feature type="compositionally biased region" description="Pro residues" evidence="1">
    <location>
        <begin position="65"/>
        <end position="82"/>
    </location>
</feature>
<keyword evidence="3" id="KW-1185">Reference proteome</keyword>
<proteinExistence type="predicted"/>
<evidence type="ECO:0000313" key="2">
    <source>
        <dbReference type="EMBL" id="GAL20711.1"/>
    </source>
</evidence>
<reference evidence="2 3" key="1">
    <citation type="submission" date="2014-09" db="EMBL/GenBank/DDBJ databases">
        <title>Vibrio maritimus JCM 19235. (C45) whole genome shotgun sequence.</title>
        <authorList>
            <person name="Sawabe T."/>
            <person name="Meirelles P."/>
            <person name="Nakanishi M."/>
            <person name="Sayaka M."/>
            <person name="Hattori M."/>
            <person name="Ohkuma M."/>
        </authorList>
    </citation>
    <scope>NUCLEOTIDE SEQUENCE [LARGE SCALE GENOMIC DNA]</scope>
    <source>
        <strain evidence="3">JCM19235</strain>
    </source>
</reference>